<gene>
    <name evidence="1" type="ORF">DdX_03552</name>
</gene>
<keyword evidence="2" id="KW-1185">Reference proteome</keyword>
<evidence type="ECO:0000313" key="1">
    <source>
        <dbReference type="EMBL" id="KAI1723394.1"/>
    </source>
</evidence>
<dbReference type="Proteomes" id="UP001201812">
    <property type="component" value="Unassembled WGS sequence"/>
</dbReference>
<accession>A0AAD4NCA7</accession>
<reference evidence="1" key="1">
    <citation type="submission" date="2022-01" db="EMBL/GenBank/DDBJ databases">
        <title>Genome Sequence Resource for Two Populations of Ditylenchus destructor, the Migratory Endoparasitic Phytonematode.</title>
        <authorList>
            <person name="Zhang H."/>
            <person name="Lin R."/>
            <person name="Xie B."/>
        </authorList>
    </citation>
    <scope>NUCLEOTIDE SEQUENCE</scope>
    <source>
        <strain evidence="1">BazhouSP</strain>
    </source>
</reference>
<proteinExistence type="predicted"/>
<dbReference type="AlphaFoldDB" id="A0AAD4NCA7"/>
<evidence type="ECO:0000313" key="2">
    <source>
        <dbReference type="Proteomes" id="UP001201812"/>
    </source>
</evidence>
<dbReference type="EMBL" id="JAKKPZ010000003">
    <property type="protein sequence ID" value="KAI1723394.1"/>
    <property type="molecule type" value="Genomic_DNA"/>
</dbReference>
<name>A0AAD4NCA7_9BILA</name>
<organism evidence="1 2">
    <name type="scientific">Ditylenchus destructor</name>
    <dbReference type="NCBI Taxonomy" id="166010"/>
    <lineage>
        <taxon>Eukaryota</taxon>
        <taxon>Metazoa</taxon>
        <taxon>Ecdysozoa</taxon>
        <taxon>Nematoda</taxon>
        <taxon>Chromadorea</taxon>
        <taxon>Rhabditida</taxon>
        <taxon>Tylenchina</taxon>
        <taxon>Tylenchomorpha</taxon>
        <taxon>Sphaerularioidea</taxon>
        <taxon>Anguinidae</taxon>
        <taxon>Anguininae</taxon>
        <taxon>Ditylenchus</taxon>
    </lineage>
</organism>
<comment type="caution">
    <text evidence="1">The sequence shown here is derived from an EMBL/GenBank/DDBJ whole genome shotgun (WGS) entry which is preliminary data.</text>
</comment>
<protein>
    <submittedName>
        <fullName evidence="1">Uncharacterized protein</fullName>
    </submittedName>
</protein>
<sequence>MSPPGINQNFWAPMTVPSILNVKRVNYRRFAALIHSERAQREIGFVIASRTAISGQIGLFLSVIYLLIVGGNATDKCGFVGRFGVVAALRAALTPKRPTNPQIHTYP</sequence>